<name>A0A8I0AIA9_9FIRM</name>
<comment type="caution">
    <text evidence="3">The sequence shown here is derived from an EMBL/GenBank/DDBJ whole genome shotgun (WGS) entry which is preliminary data.</text>
</comment>
<proteinExistence type="predicted"/>
<accession>A0A8I0AIA9</accession>
<keyword evidence="4" id="KW-1185">Reference proteome</keyword>
<dbReference type="Proteomes" id="UP000652847">
    <property type="component" value="Unassembled WGS sequence"/>
</dbReference>
<keyword evidence="1" id="KW-0812">Transmembrane</keyword>
<feature type="transmembrane region" description="Helical" evidence="1">
    <location>
        <begin position="151"/>
        <end position="170"/>
    </location>
</feature>
<feature type="transmembrane region" description="Helical" evidence="1">
    <location>
        <begin position="40"/>
        <end position="60"/>
    </location>
</feature>
<keyword evidence="3" id="KW-0645">Protease</keyword>
<evidence type="ECO:0000259" key="2">
    <source>
        <dbReference type="Pfam" id="PF02517"/>
    </source>
</evidence>
<feature type="transmembrane region" description="Helical" evidence="1">
    <location>
        <begin position="116"/>
        <end position="139"/>
    </location>
</feature>
<sequence length="290" mass="31149">MSTRKTIGGALGAIIVLIVAQILAQLVASLFVLVKIPEGICNIIAGIIYVGLAFVLSELFSKRLLKIKIENLGMPKFSIKAKWIIVGVLLPVTVKAVYLFFFSGKYVSSGMNSNQIFSTLSAGIAFTGIAAGFVEEMVFRGVILNLLKEKWNIKVAVLIPSVLFGLVHIIGMDFSIISSLLVLIAGTMVGIMFSMVAIESGSVWNSGIVHSLWNILIIGGGLSISEKADEYSVMTYVLDSKDFVFTGGEFGIESSIIALLGYVIVTLAAICMIKKKSKSVISIKKQNPVC</sequence>
<reference evidence="3 4" key="1">
    <citation type="submission" date="2020-08" db="EMBL/GenBank/DDBJ databases">
        <title>Genome public.</title>
        <authorList>
            <person name="Liu C."/>
            <person name="Sun Q."/>
        </authorList>
    </citation>
    <scope>NUCLEOTIDE SEQUENCE [LARGE SCALE GENOMIC DNA]</scope>
    <source>
        <strain evidence="3 4">BX17</strain>
    </source>
</reference>
<feature type="transmembrane region" description="Helical" evidence="1">
    <location>
        <begin position="203"/>
        <end position="224"/>
    </location>
</feature>
<evidence type="ECO:0000256" key="1">
    <source>
        <dbReference type="SAM" id="Phobius"/>
    </source>
</evidence>
<keyword evidence="3" id="KW-0482">Metalloprotease</keyword>
<evidence type="ECO:0000313" key="3">
    <source>
        <dbReference type="EMBL" id="MBC5650864.1"/>
    </source>
</evidence>
<dbReference type="GO" id="GO:0004175">
    <property type="term" value="F:endopeptidase activity"/>
    <property type="evidence" value="ECO:0007669"/>
    <property type="project" value="UniProtKB-ARBA"/>
</dbReference>
<protein>
    <submittedName>
        <fullName evidence="3">CPBP family intramembrane metalloprotease</fullName>
    </submittedName>
</protein>
<dbReference type="GO" id="GO:0006508">
    <property type="term" value="P:proteolysis"/>
    <property type="evidence" value="ECO:0007669"/>
    <property type="project" value="UniProtKB-KW"/>
</dbReference>
<keyword evidence="3" id="KW-0378">Hydrolase</keyword>
<feature type="domain" description="CAAX prenyl protease 2/Lysostaphin resistance protein A-like" evidence="2">
    <location>
        <begin position="122"/>
        <end position="216"/>
    </location>
</feature>
<feature type="transmembrane region" description="Helical" evidence="1">
    <location>
        <begin position="81"/>
        <end position="104"/>
    </location>
</feature>
<feature type="transmembrane region" description="Helical" evidence="1">
    <location>
        <begin position="7"/>
        <end position="34"/>
    </location>
</feature>
<feature type="transmembrane region" description="Helical" evidence="1">
    <location>
        <begin position="250"/>
        <end position="273"/>
    </location>
</feature>
<dbReference type="PANTHER" id="PTHR39430">
    <property type="entry name" value="MEMBRANE-ASSOCIATED PROTEASE-RELATED"/>
    <property type="match status" value="1"/>
</dbReference>
<evidence type="ECO:0000313" key="4">
    <source>
        <dbReference type="Proteomes" id="UP000652847"/>
    </source>
</evidence>
<dbReference type="GO" id="GO:0080120">
    <property type="term" value="P:CAAX-box protein maturation"/>
    <property type="evidence" value="ECO:0007669"/>
    <property type="project" value="UniProtKB-ARBA"/>
</dbReference>
<dbReference type="Pfam" id="PF02517">
    <property type="entry name" value="Rce1-like"/>
    <property type="match status" value="1"/>
</dbReference>
<dbReference type="RefSeq" id="WP_117853979.1">
    <property type="nucleotide sequence ID" value="NZ_JACOOT010000015.1"/>
</dbReference>
<gene>
    <name evidence="3" type="ORF">H8S54_07005</name>
</gene>
<dbReference type="PANTHER" id="PTHR39430:SF1">
    <property type="entry name" value="PROTEASE"/>
    <property type="match status" value="1"/>
</dbReference>
<dbReference type="InterPro" id="IPR003675">
    <property type="entry name" value="Rce1/LyrA-like_dom"/>
</dbReference>
<keyword evidence="1" id="KW-0472">Membrane</keyword>
<dbReference type="GO" id="GO:0008237">
    <property type="term" value="F:metallopeptidase activity"/>
    <property type="evidence" value="ECO:0007669"/>
    <property type="project" value="UniProtKB-KW"/>
</dbReference>
<dbReference type="EMBL" id="JACOOT010000015">
    <property type="protein sequence ID" value="MBC5650864.1"/>
    <property type="molecule type" value="Genomic_DNA"/>
</dbReference>
<organism evidence="3 4">
    <name type="scientific">Blautia segnis</name>
    <dbReference type="NCBI Taxonomy" id="2763030"/>
    <lineage>
        <taxon>Bacteria</taxon>
        <taxon>Bacillati</taxon>
        <taxon>Bacillota</taxon>
        <taxon>Clostridia</taxon>
        <taxon>Lachnospirales</taxon>
        <taxon>Lachnospiraceae</taxon>
        <taxon>Blautia</taxon>
    </lineage>
</organism>
<feature type="transmembrane region" description="Helical" evidence="1">
    <location>
        <begin position="176"/>
        <end position="196"/>
    </location>
</feature>
<dbReference type="AlphaFoldDB" id="A0A8I0AIA9"/>
<keyword evidence="1" id="KW-1133">Transmembrane helix</keyword>